<accession>A0A2U1K0K6</accession>
<dbReference type="InterPro" id="IPR042175">
    <property type="entry name" value="Cell/Rod_MreC_2"/>
</dbReference>
<dbReference type="PANTHER" id="PTHR34138">
    <property type="entry name" value="CELL SHAPE-DETERMINING PROTEIN MREC"/>
    <property type="match status" value="1"/>
</dbReference>
<protein>
    <recommendedName>
        <fullName evidence="2 5">Cell shape-determining protein MreC</fullName>
    </recommendedName>
    <alternativeName>
        <fullName evidence="4 5">Cell shape protein MreC</fullName>
    </alternativeName>
</protein>
<evidence type="ECO:0000256" key="5">
    <source>
        <dbReference type="PIRNR" id="PIRNR038471"/>
    </source>
</evidence>
<evidence type="ECO:0000256" key="3">
    <source>
        <dbReference type="ARBA" id="ARBA00022960"/>
    </source>
</evidence>
<name>A0A2U1K0K6_9BACI</name>
<keyword evidence="6" id="KW-0175">Coiled coil</keyword>
<dbReference type="InterPro" id="IPR007221">
    <property type="entry name" value="MreC"/>
</dbReference>
<dbReference type="AlphaFoldDB" id="A0A2U1K0K6"/>
<dbReference type="PIRSF" id="PIRSF038471">
    <property type="entry name" value="MreC"/>
    <property type="match status" value="1"/>
</dbReference>
<dbReference type="GO" id="GO:0008360">
    <property type="term" value="P:regulation of cell shape"/>
    <property type="evidence" value="ECO:0007669"/>
    <property type="project" value="UniProtKB-KW"/>
</dbReference>
<dbReference type="RefSeq" id="WP_116554850.1">
    <property type="nucleotide sequence ID" value="NZ_QCZG01000020.1"/>
</dbReference>
<dbReference type="Proteomes" id="UP000245998">
    <property type="component" value="Unassembled WGS sequence"/>
</dbReference>
<proteinExistence type="inferred from homology"/>
<dbReference type="Gene3D" id="2.40.10.340">
    <property type="entry name" value="Rod shape-determining protein MreC, domain 1"/>
    <property type="match status" value="1"/>
</dbReference>
<comment type="caution">
    <text evidence="8">The sequence shown here is derived from an EMBL/GenBank/DDBJ whole genome shotgun (WGS) entry which is preliminary data.</text>
</comment>
<organism evidence="8 9">
    <name type="scientific">Pueribacillus theae</name>
    <dbReference type="NCBI Taxonomy" id="2171751"/>
    <lineage>
        <taxon>Bacteria</taxon>
        <taxon>Bacillati</taxon>
        <taxon>Bacillota</taxon>
        <taxon>Bacilli</taxon>
        <taxon>Bacillales</taxon>
        <taxon>Bacillaceae</taxon>
        <taxon>Pueribacillus</taxon>
    </lineage>
</organism>
<keyword evidence="9" id="KW-1185">Reference proteome</keyword>
<evidence type="ECO:0000256" key="4">
    <source>
        <dbReference type="ARBA" id="ARBA00032089"/>
    </source>
</evidence>
<evidence type="ECO:0000313" key="9">
    <source>
        <dbReference type="Proteomes" id="UP000245998"/>
    </source>
</evidence>
<evidence type="ECO:0000256" key="6">
    <source>
        <dbReference type="SAM" id="Coils"/>
    </source>
</evidence>
<feature type="coiled-coil region" evidence="6">
    <location>
        <begin position="69"/>
        <end position="116"/>
    </location>
</feature>
<comment type="function">
    <text evidence="5">Involved in formation and maintenance of cell shape.</text>
</comment>
<dbReference type="PANTHER" id="PTHR34138:SF1">
    <property type="entry name" value="CELL SHAPE-DETERMINING PROTEIN MREC"/>
    <property type="match status" value="1"/>
</dbReference>
<gene>
    <name evidence="8" type="ORF">DCC39_10475</name>
</gene>
<keyword evidence="3 5" id="KW-0133">Cell shape</keyword>
<sequence>MRHFFSNKRLIILLISIIVLVAMIGFTMKERSTLSKPEQFFKDSVAFVQSIFYKPAKAVAGFFENISDLKNMYDENKVLKARLDEYAKLKVDYEDIKKENDELKELVGKKDSLREYNIISASVIARSPDRWNNRITIDKGSEDGVETNMAVMTPAGLIGKVKNAQPFSSTVQLISDVDRTNRVSAFVQDKHDIFGVIDGYDPEKKALLFNNIRIDIEVKKGAKVVTSGLGGVFPSNLMIGEIIEVKNDKYGLTQSALVKPSADLYDINNVMIVKRKAEVITDGQEKEEER</sequence>
<evidence type="ECO:0000256" key="2">
    <source>
        <dbReference type="ARBA" id="ARBA00013855"/>
    </source>
</evidence>
<dbReference type="InterPro" id="IPR055342">
    <property type="entry name" value="MreC_beta-barrel_core"/>
</dbReference>
<dbReference type="Gene3D" id="1.20.5.490">
    <property type="entry name" value="Single helix bin"/>
    <property type="match status" value="1"/>
</dbReference>
<evidence type="ECO:0000313" key="8">
    <source>
        <dbReference type="EMBL" id="PWA10709.1"/>
    </source>
</evidence>
<evidence type="ECO:0000259" key="7">
    <source>
        <dbReference type="Pfam" id="PF04085"/>
    </source>
</evidence>
<dbReference type="EMBL" id="QCZG01000020">
    <property type="protein sequence ID" value="PWA10709.1"/>
    <property type="molecule type" value="Genomic_DNA"/>
</dbReference>
<dbReference type="InterPro" id="IPR042177">
    <property type="entry name" value="Cell/Rod_1"/>
</dbReference>
<feature type="domain" description="Rod shape-determining protein MreC beta-barrel core" evidence="7">
    <location>
        <begin position="123"/>
        <end position="274"/>
    </location>
</feature>
<evidence type="ECO:0000256" key="1">
    <source>
        <dbReference type="ARBA" id="ARBA00009369"/>
    </source>
</evidence>
<comment type="similarity">
    <text evidence="1 5">Belongs to the MreC family.</text>
</comment>
<dbReference type="Pfam" id="PF04085">
    <property type="entry name" value="MreC"/>
    <property type="match status" value="1"/>
</dbReference>
<reference evidence="8 9" key="1">
    <citation type="submission" date="2018-04" db="EMBL/GenBank/DDBJ databases">
        <title>Camelliibacillus theae gen. nov., sp. nov., isolated from Pu'er tea.</title>
        <authorList>
            <person name="Niu L."/>
        </authorList>
    </citation>
    <scope>NUCLEOTIDE SEQUENCE [LARGE SCALE GENOMIC DNA]</scope>
    <source>
        <strain evidence="8 9">T8</strain>
    </source>
</reference>
<dbReference type="NCBIfam" id="TIGR00219">
    <property type="entry name" value="mreC"/>
    <property type="match status" value="1"/>
</dbReference>
<dbReference type="OrthoDB" id="9792313at2"/>
<dbReference type="Gene3D" id="2.40.10.350">
    <property type="entry name" value="Rod shape-determining protein MreC, domain 2"/>
    <property type="match status" value="1"/>
</dbReference>
<dbReference type="GO" id="GO:0005886">
    <property type="term" value="C:plasma membrane"/>
    <property type="evidence" value="ECO:0007669"/>
    <property type="project" value="TreeGrafter"/>
</dbReference>